<organism evidence="2 3">
    <name type="scientific">Dreissena polymorpha</name>
    <name type="common">Zebra mussel</name>
    <name type="synonym">Mytilus polymorpha</name>
    <dbReference type="NCBI Taxonomy" id="45954"/>
    <lineage>
        <taxon>Eukaryota</taxon>
        <taxon>Metazoa</taxon>
        <taxon>Spiralia</taxon>
        <taxon>Lophotrochozoa</taxon>
        <taxon>Mollusca</taxon>
        <taxon>Bivalvia</taxon>
        <taxon>Autobranchia</taxon>
        <taxon>Heteroconchia</taxon>
        <taxon>Euheterodonta</taxon>
        <taxon>Imparidentia</taxon>
        <taxon>Neoheterodontei</taxon>
        <taxon>Myida</taxon>
        <taxon>Dreissenoidea</taxon>
        <taxon>Dreissenidae</taxon>
        <taxon>Dreissena</taxon>
    </lineage>
</organism>
<dbReference type="GO" id="GO:0030133">
    <property type="term" value="C:transport vesicle"/>
    <property type="evidence" value="ECO:0007669"/>
    <property type="project" value="TreeGrafter"/>
</dbReference>
<dbReference type="PANTHER" id="PTHR15066:SF0">
    <property type="entry name" value="TRANSMEMBRANE PROTEIN 187"/>
    <property type="match status" value="1"/>
</dbReference>
<feature type="transmembrane region" description="Helical" evidence="1">
    <location>
        <begin position="77"/>
        <end position="95"/>
    </location>
</feature>
<evidence type="ECO:0000313" key="3">
    <source>
        <dbReference type="Proteomes" id="UP000828390"/>
    </source>
</evidence>
<accession>A0A9D4EDK0</accession>
<name>A0A9D4EDK0_DREPO</name>
<evidence type="ECO:0000256" key="1">
    <source>
        <dbReference type="SAM" id="Phobius"/>
    </source>
</evidence>
<feature type="transmembrane region" description="Helical" evidence="1">
    <location>
        <begin position="107"/>
        <end position="126"/>
    </location>
</feature>
<sequence>MLVKSTEASTMLPAVMVKGFFVILTGTSILCCLVFSGYFQDATVELGPDHYAERLHPVLVKVLPAWLDMPLNTAVNIGYVIVGAAWCACTSVALMRGQLKDDDAKMFYVFNILSCFYGPIQMLRILTQVHGFGVLDQWITFPFFMWTFLWGLHICFGWSTLRNVLMTSVSISSYASVLIHPLGFEICLGIHIALAVSGALIAWNANKQAKCLKHFLLAILSCLGFVLIKLMDLHLPQYSRLFVYVSGHFLSKICDIFQIHFVNHFFLEITLSQYAKVQKKSE</sequence>
<comment type="caution">
    <text evidence="2">The sequence shown here is derived from an EMBL/GenBank/DDBJ whole genome shotgun (WGS) entry which is preliminary data.</text>
</comment>
<keyword evidence="1" id="KW-0472">Membrane</keyword>
<reference evidence="2" key="2">
    <citation type="submission" date="2020-11" db="EMBL/GenBank/DDBJ databases">
        <authorList>
            <person name="McCartney M.A."/>
            <person name="Auch B."/>
            <person name="Kono T."/>
            <person name="Mallez S."/>
            <person name="Becker A."/>
            <person name="Gohl D.M."/>
            <person name="Silverstein K.A.T."/>
            <person name="Koren S."/>
            <person name="Bechman K.B."/>
            <person name="Herman A."/>
            <person name="Abrahante J.E."/>
            <person name="Garbe J."/>
        </authorList>
    </citation>
    <scope>NUCLEOTIDE SEQUENCE</scope>
    <source>
        <strain evidence="2">Duluth1</strain>
        <tissue evidence="2">Whole animal</tissue>
    </source>
</reference>
<dbReference type="EMBL" id="JAIWYP010000009">
    <property type="protein sequence ID" value="KAH3777766.1"/>
    <property type="molecule type" value="Genomic_DNA"/>
</dbReference>
<feature type="transmembrane region" description="Helical" evidence="1">
    <location>
        <begin position="215"/>
        <end position="231"/>
    </location>
</feature>
<feature type="transmembrane region" description="Helical" evidence="1">
    <location>
        <begin position="182"/>
        <end position="203"/>
    </location>
</feature>
<feature type="transmembrane region" description="Helical" evidence="1">
    <location>
        <begin position="138"/>
        <end position="161"/>
    </location>
</feature>
<dbReference type="PANTHER" id="PTHR15066">
    <property type="entry name" value="TRANSMEMBRANE PROTEIN 187"/>
    <property type="match status" value="1"/>
</dbReference>
<dbReference type="AlphaFoldDB" id="A0A9D4EDK0"/>
<gene>
    <name evidence="2" type="ORF">DPMN_179214</name>
</gene>
<dbReference type="OrthoDB" id="5973769at2759"/>
<keyword evidence="1" id="KW-0812">Transmembrane</keyword>
<feature type="transmembrane region" description="Helical" evidence="1">
    <location>
        <begin position="20"/>
        <end position="39"/>
    </location>
</feature>
<proteinExistence type="predicted"/>
<keyword evidence="3" id="KW-1185">Reference proteome</keyword>
<reference evidence="2" key="1">
    <citation type="journal article" date="2019" name="bioRxiv">
        <title>The Genome of the Zebra Mussel, Dreissena polymorpha: A Resource for Invasive Species Research.</title>
        <authorList>
            <person name="McCartney M.A."/>
            <person name="Auch B."/>
            <person name="Kono T."/>
            <person name="Mallez S."/>
            <person name="Zhang Y."/>
            <person name="Obille A."/>
            <person name="Becker A."/>
            <person name="Abrahante J.E."/>
            <person name="Garbe J."/>
            <person name="Badalamenti J.P."/>
            <person name="Herman A."/>
            <person name="Mangelson H."/>
            <person name="Liachko I."/>
            <person name="Sullivan S."/>
            <person name="Sone E.D."/>
            <person name="Koren S."/>
            <person name="Silverstein K.A.T."/>
            <person name="Beckman K.B."/>
            <person name="Gohl D.M."/>
        </authorList>
    </citation>
    <scope>NUCLEOTIDE SEQUENCE</scope>
    <source>
        <strain evidence="2">Duluth1</strain>
        <tissue evidence="2">Whole animal</tissue>
    </source>
</reference>
<keyword evidence="1" id="KW-1133">Transmembrane helix</keyword>
<protein>
    <recommendedName>
        <fullName evidence="4">Transmembrane protein 187</fullName>
    </recommendedName>
</protein>
<dbReference type="Pfam" id="PF15100">
    <property type="entry name" value="TMEM187"/>
    <property type="match status" value="1"/>
</dbReference>
<dbReference type="Proteomes" id="UP000828390">
    <property type="component" value="Unassembled WGS sequence"/>
</dbReference>
<dbReference type="InterPro" id="IPR028066">
    <property type="entry name" value="TMEM187"/>
</dbReference>
<evidence type="ECO:0008006" key="4">
    <source>
        <dbReference type="Google" id="ProtNLM"/>
    </source>
</evidence>
<evidence type="ECO:0000313" key="2">
    <source>
        <dbReference type="EMBL" id="KAH3777766.1"/>
    </source>
</evidence>